<evidence type="ECO:0000256" key="5">
    <source>
        <dbReference type="SAM" id="Phobius"/>
    </source>
</evidence>
<dbReference type="GO" id="GO:0016020">
    <property type="term" value="C:membrane"/>
    <property type="evidence" value="ECO:0007669"/>
    <property type="project" value="UniProtKB-SubCell"/>
</dbReference>
<name>A0A087MHQ4_9GAMM</name>
<gene>
    <name evidence="6" type="ORF">N788_13260</name>
</gene>
<feature type="transmembrane region" description="Helical" evidence="5">
    <location>
        <begin position="86"/>
        <end position="104"/>
    </location>
</feature>
<dbReference type="RefSeq" id="WP_034223867.1">
    <property type="nucleotide sequence ID" value="NZ_AVCJ01000017.1"/>
</dbReference>
<comment type="caution">
    <text evidence="6">The sequence shown here is derived from an EMBL/GenBank/DDBJ whole genome shotgun (WGS) entry which is preliminary data.</text>
</comment>
<feature type="transmembrane region" description="Helical" evidence="5">
    <location>
        <begin position="63"/>
        <end position="80"/>
    </location>
</feature>
<feature type="transmembrane region" description="Helical" evidence="5">
    <location>
        <begin position="40"/>
        <end position="58"/>
    </location>
</feature>
<evidence type="ECO:0008006" key="8">
    <source>
        <dbReference type="Google" id="ProtNLM"/>
    </source>
</evidence>
<dbReference type="PATRIC" id="fig|1121014.3.peg.1713"/>
<keyword evidence="3 5" id="KW-1133">Transmembrane helix</keyword>
<evidence type="ECO:0000313" key="6">
    <source>
        <dbReference type="EMBL" id="KFL36407.1"/>
    </source>
</evidence>
<protein>
    <recommendedName>
        <fullName evidence="8">DoxX family protein</fullName>
    </recommendedName>
</protein>
<keyword evidence="2 5" id="KW-0812">Transmembrane</keyword>
<evidence type="ECO:0000313" key="7">
    <source>
        <dbReference type="Proteomes" id="UP000029085"/>
    </source>
</evidence>
<accession>A0A087MHQ4</accession>
<keyword evidence="7" id="KW-1185">Reference proteome</keyword>
<evidence type="ECO:0000256" key="3">
    <source>
        <dbReference type="ARBA" id="ARBA00022989"/>
    </source>
</evidence>
<dbReference type="STRING" id="1121014.N788_13260"/>
<dbReference type="OrthoDB" id="795468at2"/>
<dbReference type="AlphaFoldDB" id="A0A087MHQ4"/>
<evidence type="ECO:0000256" key="1">
    <source>
        <dbReference type="ARBA" id="ARBA00004141"/>
    </source>
</evidence>
<evidence type="ECO:0000256" key="4">
    <source>
        <dbReference type="ARBA" id="ARBA00023136"/>
    </source>
</evidence>
<keyword evidence="4 5" id="KW-0472">Membrane</keyword>
<sequence length="121" mass="12903">MTIKIVSSLLALIFALSGGAKLLALPFETEAFSRWGYPVEFMYLTGVLELAGAVGLLLPRLSALAALCLAALMLGAVGTHVLHAEWVMAGVALAIQLTALWCGWRGRSEFLRLFGRGSAVR</sequence>
<dbReference type="Proteomes" id="UP000029085">
    <property type="component" value="Unassembled WGS sequence"/>
</dbReference>
<evidence type="ECO:0000256" key="2">
    <source>
        <dbReference type="ARBA" id="ARBA00022692"/>
    </source>
</evidence>
<organism evidence="6 7">
    <name type="scientific">Arenimonas donghaensis DSM 18148 = HO3-R19</name>
    <dbReference type="NCBI Taxonomy" id="1121014"/>
    <lineage>
        <taxon>Bacteria</taxon>
        <taxon>Pseudomonadati</taxon>
        <taxon>Pseudomonadota</taxon>
        <taxon>Gammaproteobacteria</taxon>
        <taxon>Lysobacterales</taxon>
        <taxon>Lysobacteraceae</taxon>
        <taxon>Arenimonas</taxon>
    </lineage>
</organism>
<comment type="subcellular location">
    <subcellularLocation>
        <location evidence="1">Membrane</location>
        <topology evidence="1">Multi-pass membrane protein</topology>
    </subcellularLocation>
</comment>
<reference evidence="7" key="1">
    <citation type="submission" date="2013-08" db="EMBL/GenBank/DDBJ databases">
        <title>Genome sequencing of Arenimonas donghaensis.</title>
        <authorList>
            <person name="Chen F."/>
            <person name="Wang G."/>
        </authorList>
    </citation>
    <scope>NUCLEOTIDE SEQUENCE [LARGE SCALE GENOMIC DNA]</scope>
    <source>
        <strain evidence="7">HO3-R19</strain>
    </source>
</reference>
<reference evidence="6 7" key="2">
    <citation type="journal article" date="2015" name="Stand. Genomic Sci.">
        <title>High quality draft genomic sequence of Arenimonas donghaensis DSM 18148(T).</title>
        <authorList>
            <person name="Chen F."/>
            <person name="Wang H."/>
            <person name="Cao Y."/>
            <person name="Li X."/>
            <person name="Wang G."/>
        </authorList>
    </citation>
    <scope>NUCLEOTIDE SEQUENCE [LARGE SCALE GENOMIC DNA]</scope>
    <source>
        <strain evidence="6 7">HO3-R19</strain>
    </source>
</reference>
<dbReference type="Pfam" id="PF13564">
    <property type="entry name" value="DoxX_2"/>
    <property type="match status" value="1"/>
</dbReference>
<proteinExistence type="predicted"/>
<dbReference type="EMBL" id="AVCJ01000017">
    <property type="protein sequence ID" value="KFL36407.1"/>
    <property type="molecule type" value="Genomic_DNA"/>
</dbReference>
<dbReference type="InterPro" id="IPR032808">
    <property type="entry name" value="DoxX"/>
</dbReference>